<evidence type="ECO:0000313" key="5">
    <source>
        <dbReference type="EMBL" id="GET00858.1"/>
    </source>
</evidence>
<keyword evidence="6" id="KW-1185">Reference proteome</keyword>
<evidence type="ECO:0000259" key="3">
    <source>
        <dbReference type="PROSITE" id="PS51886"/>
    </source>
</evidence>
<dbReference type="PANTHER" id="PTHR46306:SF1">
    <property type="entry name" value="BTB_POZ DOMAIN-CONTAINING PROTEIN 9"/>
    <property type="match status" value="1"/>
</dbReference>
<evidence type="ECO:0000313" key="6">
    <source>
        <dbReference type="Proteomes" id="UP000247702"/>
    </source>
</evidence>
<feature type="domain" description="BTB" evidence="2">
    <location>
        <begin position="31"/>
        <end position="99"/>
    </location>
</feature>
<dbReference type="SUPFAM" id="SSF54695">
    <property type="entry name" value="POZ domain"/>
    <property type="match status" value="1"/>
</dbReference>
<gene>
    <name evidence="5" type="ORF">RCL2_002730000</name>
    <name evidence="4" type="ORF">RclHR1_04990008</name>
</gene>
<protein>
    <recommendedName>
        <fullName evidence="7">BTB domain-containing protein</fullName>
    </recommendedName>
</protein>
<evidence type="ECO:0008006" key="7">
    <source>
        <dbReference type="Google" id="ProtNLM"/>
    </source>
</evidence>
<organism evidence="4 6">
    <name type="scientific">Rhizophagus clarus</name>
    <dbReference type="NCBI Taxonomy" id="94130"/>
    <lineage>
        <taxon>Eukaryota</taxon>
        <taxon>Fungi</taxon>
        <taxon>Fungi incertae sedis</taxon>
        <taxon>Mucoromycota</taxon>
        <taxon>Glomeromycotina</taxon>
        <taxon>Glomeromycetes</taxon>
        <taxon>Glomerales</taxon>
        <taxon>Glomeraceae</taxon>
        <taxon>Rhizophagus</taxon>
    </lineage>
</organism>
<name>A0A2Z6RXF1_9GLOM</name>
<dbReference type="InterPro" id="IPR011333">
    <property type="entry name" value="SKP1/BTB/POZ_sf"/>
</dbReference>
<dbReference type="GO" id="GO:0005737">
    <property type="term" value="C:cytoplasm"/>
    <property type="evidence" value="ECO:0007669"/>
    <property type="project" value="TreeGrafter"/>
</dbReference>
<dbReference type="PANTHER" id="PTHR46306">
    <property type="entry name" value="BTB/POZ DOMAIN-CONTAINING PROTEIN 9"/>
    <property type="match status" value="1"/>
</dbReference>
<dbReference type="InterPro" id="IPR006571">
    <property type="entry name" value="TLDc_dom"/>
</dbReference>
<reference evidence="5" key="2">
    <citation type="submission" date="2019-10" db="EMBL/GenBank/DDBJ databases">
        <title>Conservation and host-specific expression of non-tandemly repeated heterogenous ribosome RNA gene in arbuscular mycorrhizal fungi.</title>
        <authorList>
            <person name="Maeda T."/>
            <person name="Kobayashi Y."/>
            <person name="Nakagawa T."/>
            <person name="Ezawa T."/>
            <person name="Yamaguchi K."/>
            <person name="Bino T."/>
            <person name="Nishimoto Y."/>
            <person name="Shigenobu S."/>
            <person name="Kawaguchi M."/>
        </authorList>
    </citation>
    <scope>NUCLEOTIDE SEQUENCE</scope>
    <source>
        <strain evidence="5">HR1</strain>
    </source>
</reference>
<feature type="domain" description="TLDc" evidence="3">
    <location>
        <begin position="333"/>
        <end position="494"/>
    </location>
</feature>
<feature type="region of interest" description="Disordered" evidence="1">
    <location>
        <begin position="521"/>
        <end position="541"/>
    </location>
</feature>
<sequence>MTADIVDLDLPLLEDLKNLYKNLEKDNNNDHNVIIKVEHANFKADSVILKIRSEYFCNLINGTTNIFNKKITLEISDISPTVFSLCLRYIYTGEFSLPEKDDVIFDLFVAAEKLKLIGMVDYLQNYLIEKKTSWIENNLIKVYQTSLKSISFRDLQYYCDAIIKRKPELIFTSSVFHTLERTILLNLIKREDVFLSEVEIWINLTKWAHEQEPPIDKDPRKWNTFDTLEFVKRITDFVPYIRFFTISSEDYFSCVRPYKDALPQNLVKDLEKYYLVRKGSSPPPALPRIMRSSMYFQSPTKTNTPNVGLQRRGIALAKPPKINRSVSLKPVSTLINIRQIKRISRWIYGNESGDNYTKNFLLLAKGNWDSLTKESFHSLCDNKGPTLILARIDNTNEIIGGYNPNSWTSSNSWIMSTDSFIFSFKSDGSGIDSTIFSKVINPYAAIFDGSSDMDVSFGLDLLLFGGEYKHEHYEKRLMDCDNFKIKDFEVFRVKKSNKDNTNNNFSRLQLSGSLPGSLSGSWIDGNESDDTNSNSSRLPLPFPSPKGPLLGSLPGSLSESLIDGNESGDNNNNFLLFTKGSWDSMTKVNFQQMIHQLKLNHGLLIDGYNIKSSEHAIFMNDGELNVNLYNGQPIIYDNINDSVSSENFFVDKNNFNNILQSSDVCINFPVTEITYRGDLLESFSKCMDNDENLHKKYGQYFARNTLIGGNLFIKNLNSASQTQIDVLKSFLFCAYNSAKHSIKIPVNNLFTLDLLPKIVTLDGEELDTHEKLSKWMNNLYREEEKSISIIAYNNLIPVSQLRNNTVSPVDESQPGFFKEKLNLEEWVGDAVNNNLASWIKDFHLFQGLIFNKDYGMEISKKICITFIKIPEINPSDLSYLKIIKPSTKLENFLISHNIYSPYNLSSFPFIKNNNIKSDAESYEDCTHILVHCERYEILLNKENIKLSQEFEYAIEEALNSMKPLKILQDIFNEYGHLFPQRIILGRSLKNILHTLPNSFASETINIRSESSKSSEPLMTRLDKLNISYFLTPKGRIIEKNVLSEWIQNPNNLMEIIEFDKIVPLYKILKEEQQIKVDGLLQNNYRILMTGITDLRDLDVNDIEYYKRINIEPLLEDEIYEVYGSVISKNNSKLEGIYVNFGSYDFNGFFAVIKKLEETKIDISECNVLWMIVEKPSELLVFSPSNREFHVECIKVSIVLQPNKSNYYITSSFPLTQGNAIFVHAYCPSTNYEPDIIINLVKWSHDYINFRVTKSVYNEPNNSSTYIEEDINLDLHICILCSDYKNLKIDNNGEVEYSLDLTGYVLTKDNFNENLFTEIKEVDITSGS</sequence>
<dbReference type="SMART" id="SM00225">
    <property type="entry name" value="BTB"/>
    <property type="match status" value="1"/>
</dbReference>
<proteinExistence type="predicted"/>
<dbReference type="Pfam" id="PF07534">
    <property type="entry name" value="TLD"/>
    <property type="match status" value="1"/>
</dbReference>
<dbReference type="PROSITE" id="PS51886">
    <property type="entry name" value="TLDC"/>
    <property type="match status" value="1"/>
</dbReference>
<dbReference type="Proteomes" id="UP000247702">
    <property type="component" value="Unassembled WGS sequence"/>
</dbReference>
<dbReference type="Proteomes" id="UP000615446">
    <property type="component" value="Unassembled WGS sequence"/>
</dbReference>
<evidence type="ECO:0000259" key="2">
    <source>
        <dbReference type="PROSITE" id="PS50097"/>
    </source>
</evidence>
<dbReference type="OrthoDB" id="2326069at2759"/>
<evidence type="ECO:0000313" key="4">
    <source>
        <dbReference type="EMBL" id="GBC03085.1"/>
    </source>
</evidence>
<accession>A0A2Z6RXF1</accession>
<dbReference type="InterPro" id="IPR052407">
    <property type="entry name" value="BTB_POZ_domain_cont_9"/>
</dbReference>
<dbReference type="EMBL" id="BEXD01003869">
    <property type="protein sequence ID" value="GBC03085.1"/>
    <property type="molecule type" value="Genomic_DNA"/>
</dbReference>
<comment type="caution">
    <text evidence="4">The sequence shown here is derived from an EMBL/GenBank/DDBJ whole genome shotgun (WGS) entry which is preliminary data.</text>
</comment>
<dbReference type="PROSITE" id="PS50097">
    <property type="entry name" value="BTB"/>
    <property type="match status" value="1"/>
</dbReference>
<reference evidence="4 6" key="1">
    <citation type="submission" date="2017-11" db="EMBL/GenBank/DDBJ databases">
        <title>The genome of Rhizophagus clarus HR1 reveals common genetic basis of auxotrophy among arbuscular mycorrhizal fungi.</title>
        <authorList>
            <person name="Kobayashi Y."/>
        </authorList>
    </citation>
    <scope>NUCLEOTIDE SEQUENCE [LARGE SCALE GENOMIC DNA]</scope>
    <source>
        <strain evidence="4 6">HR1</strain>
    </source>
</reference>
<dbReference type="EMBL" id="BLAL01000295">
    <property type="protein sequence ID" value="GET00858.1"/>
    <property type="molecule type" value="Genomic_DNA"/>
</dbReference>
<dbReference type="Pfam" id="PF00651">
    <property type="entry name" value="BTB"/>
    <property type="match status" value="1"/>
</dbReference>
<dbReference type="InterPro" id="IPR000210">
    <property type="entry name" value="BTB/POZ_dom"/>
</dbReference>
<evidence type="ECO:0000256" key="1">
    <source>
        <dbReference type="SAM" id="MobiDB-lite"/>
    </source>
</evidence>
<dbReference type="CDD" id="cd18186">
    <property type="entry name" value="BTB_POZ_ZBTB_KLHL-like"/>
    <property type="match status" value="1"/>
</dbReference>
<dbReference type="Gene3D" id="3.30.710.10">
    <property type="entry name" value="Potassium Channel Kv1.1, Chain A"/>
    <property type="match status" value="1"/>
</dbReference>